<evidence type="ECO:0000256" key="5">
    <source>
        <dbReference type="SAM" id="Phobius"/>
    </source>
</evidence>
<evidence type="ECO:0000313" key="8">
    <source>
        <dbReference type="Proteomes" id="UP000005710"/>
    </source>
</evidence>
<dbReference type="STRING" id="867903.ThesuDRAFT_01411"/>
<feature type="domain" description="PDZ" evidence="6">
    <location>
        <begin position="384"/>
        <end position="474"/>
    </location>
</feature>
<dbReference type="InterPro" id="IPR036034">
    <property type="entry name" value="PDZ_sf"/>
</dbReference>
<feature type="region of interest" description="Disordered" evidence="4">
    <location>
        <begin position="1"/>
        <end position="70"/>
    </location>
</feature>
<dbReference type="SMART" id="SM00228">
    <property type="entry name" value="PDZ"/>
    <property type="match status" value="1"/>
</dbReference>
<keyword evidence="5" id="KW-0472">Membrane</keyword>
<dbReference type="HOGENOM" id="CLU_020120_2_2_9"/>
<dbReference type="PANTHER" id="PTHR43343">
    <property type="entry name" value="PEPTIDASE S12"/>
    <property type="match status" value="1"/>
</dbReference>
<dbReference type="PANTHER" id="PTHR43343:SF3">
    <property type="entry name" value="PROTEASE DO-LIKE 8, CHLOROPLASTIC"/>
    <property type="match status" value="1"/>
</dbReference>
<dbReference type="Pfam" id="PF13365">
    <property type="entry name" value="Trypsin_2"/>
    <property type="match status" value="1"/>
</dbReference>
<dbReference type="Proteomes" id="UP000005710">
    <property type="component" value="Unassembled WGS sequence"/>
</dbReference>
<protein>
    <submittedName>
        <fullName evidence="7">Trypsin-like serine protease with C-terminal PDZ domain</fullName>
    </submittedName>
</protein>
<comment type="similarity">
    <text evidence="1">Belongs to the peptidase S1C family.</text>
</comment>
<dbReference type="EMBL" id="AENY02000002">
    <property type="protein sequence ID" value="EKP95652.1"/>
    <property type="molecule type" value="Genomic_DNA"/>
</dbReference>
<reference evidence="7" key="1">
    <citation type="submission" date="2010-10" db="EMBL/GenBank/DDBJ databases">
        <authorList>
            <consortium name="US DOE Joint Genome Institute (JGI-PGF)"/>
            <person name="Lucas S."/>
            <person name="Copeland A."/>
            <person name="Lapidus A."/>
            <person name="Bruce D."/>
            <person name="Goodwin L."/>
            <person name="Pitluck S."/>
            <person name="Kyrpides N."/>
            <person name="Mavromatis K."/>
            <person name="Detter J.C."/>
            <person name="Han C."/>
            <person name="Land M."/>
            <person name="Hauser L."/>
            <person name="Markowitz V."/>
            <person name="Cheng J.-F."/>
            <person name="Hugenholtz P."/>
            <person name="Woyke T."/>
            <person name="Wu D."/>
            <person name="Pukall R."/>
            <person name="Wahrenburg C."/>
            <person name="Brambilla E."/>
            <person name="Klenk H.-P."/>
            <person name="Eisen J.A."/>
        </authorList>
    </citation>
    <scope>NUCLEOTIDE SEQUENCE [LARGE SCALE GENOMIC DNA]</scope>
    <source>
        <strain evidence="7">DSM 13965</strain>
    </source>
</reference>
<dbReference type="GO" id="GO:0006508">
    <property type="term" value="P:proteolysis"/>
    <property type="evidence" value="ECO:0007669"/>
    <property type="project" value="UniProtKB-KW"/>
</dbReference>
<dbReference type="AlphaFoldDB" id="K6PRS2"/>
<dbReference type="InterPro" id="IPR001940">
    <property type="entry name" value="Peptidase_S1C"/>
</dbReference>
<dbReference type="RefSeq" id="WP_006903680.1">
    <property type="nucleotide sequence ID" value="NZ_JH976535.1"/>
</dbReference>
<organism evidence="7 8">
    <name type="scientific">Thermaerobacter subterraneus DSM 13965</name>
    <dbReference type="NCBI Taxonomy" id="867903"/>
    <lineage>
        <taxon>Bacteria</taxon>
        <taxon>Bacillati</taxon>
        <taxon>Bacillota</taxon>
        <taxon>Clostridia</taxon>
        <taxon>Eubacteriales</taxon>
        <taxon>Clostridiales Family XVII. Incertae Sedis</taxon>
        <taxon>Thermaerobacter</taxon>
    </lineage>
</organism>
<keyword evidence="8" id="KW-1185">Reference proteome</keyword>
<dbReference type="Gene3D" id="2.40.10.10">
    <property type="entry name" value="Trypsin-like serine proteases"/>
    <property type="match status" value="2"/>
</dbReference>
<evidence type="ECO:0000256" key="3">
    <source>
        <dbReference type="ARBA" id="ARBA00022801"/>
    </source>
</evidence>
<dbReference type="eggNOG" id="COG0265">
    <property type="taxonomic scope" value="Bacteria"/>
</dbReference>
<dbReference type="SUPFAM" id="SSF50494">
    <property type="entry name" value="Trypsin-like serine proteases"/>
    <property type="match status" value="1"/>
</dbReference>
<keyword evidence="5" id="KW-1133">Transmembrane helix</keyword>
<gene>
    <name evidence="7" type="ORF">ThesuDRAFT_01411</name>
</gene>
<name>K6PRS2_9FIRM</name>
<dbReference type="OrthoDB" id="9758917at2"/>
<dbReference type="Pfam" id="PF13180">
    <property type="entry name" value="PDZ_2"/>
    <property type="match status" value="1"/>
</dbReference>
<accession>K6PRS2</accession>
<reference evidence="7" key="2">
    <citation type="submission" date="2012-10" db="EMBL/GenBank/DDBJ databases">
        <title>Improved high-quality draft of Thermaerobacter subterraneus C21, DSM 13965.</title>
        <authorList>
            <consortium name="DOE Joint Genome Institute"/>
            <person name="Eisen J."/>
            <person name="Huntemann M."/>
            <person name="Wei C.-L."/>
            <person name="Han J."/>
            <person name="Detter J.C."/>
            <person name="Han C."/>
            <person name="Tapia R."/>
            <person name="Chen A."/>
            <person name="Kyrpides N."/>
            <person name="Mavromatis K."/>
            <person name="Markowitz V."/>
            <person name="Szeto E."/>
            <person name="Ivanova N."/>
            <person name="Mikhailova N."/>
            <person name="Ovchinnikova G."/>
            <person name="Pagani I."/>
            <person name="Pati A."/>
            <person name="Goodwin L."/>
            <person name="Nordberg H.P."/>
            <person name="Cantor M.N."/>
            <person name="Hua S.X."/>
            <person name="Woyke T."/>
            <person name="Eisen J."/>
            <person name="Klenk H.-P."/>
        </authorList>
    </citation>
    <scope>NUCLEOTIDE SEQUENCE [LARGE SCALE GENOMIC DNA]</scope>
    <source>
        <strain evidence="7">DSM 13965</strain>
    </source>
</reference>
<evidence type="ECO:0000313" key="7">
    <source>
        <dbReference type="EMBL" id="EKP95652.1"/>
    </source>
</evidence>
<comment type="caution">
    <text evidence="7">The sequence shown here is derived from an EMBL/GenBank/DDBJ whole genome shotgun (WGS) entry which is preliminary data.</text>
</comment>
<dbReference type="InterPro" id="IPR009003">
    <property type="entry name" value="Peptidase_S1_PA"/>
</dbReference>
<dbReference type="InterPro" id="IPR051201">
    <property type="entry name" value="Chloro_Bact_Ser_Proteases"/>
</dbReference>
<dbReference type="InterPro" id="IPR043504">
    <property type="entry name" value="Peptidase_S1_PA_chymotrypsin"/>
</dbReference>
<sequence>MDRHDGSPLDRPLNPLVRSGLDPESPQSAVPDRPGPDGGDEPSDRIGPTWAHEQAGGWSDDRYGAGGAYGEDRGRYEPHAAGAVGRPRPQERHGWWSRLVTALVGGLVGGGLVFYAVTAGPLAAAPGRAPDAGLGGSGTGNGAPAPVTEPAPSGSPGAPVVDFSQVYAQVAPSVVRVVRTARGVSPWLGIFQEESSGSGVVIDDQGHVVTNYHVVENASRLWIVLDDGTQVEARLVAQDPSHDLALLQADLPAGQVRPARLGDSDALRVGEPVMAVGYPFGLPKTATTGVISGLHRNNLQAPNGRVIREVIQTDAPINPGNSGGALVNARGEVVGINTAILSNVESRPGSIGIGFAVPINILKRELDLFLAGGTVQHPWLGIGGVAVDPASYRERGLAVDHGIQVAEVVPGGPADRAGLRAAEPRRLGGTVIPYGGDVILAVDGQAVRDVPDLVAYLDRKRVGDRVTLRINRDGQELQVLVVLGAFPDELGGD</sequence>
<dbReference type="CDD" id="cd06779">
    <property type="entry name" value="cpPDZ_Deg_HtrA-like"/>
    <property type="match status" value="1"/>
</dbReference>
<dbReference type="SUPFAM" id="SSF50156">
    <property type="entry name" value="PDZ domain-like"/>
    <property type="match status" value="1"/>
</dbReference>
<evidence type="ECO:0000256" key="2">
    <source>
        <dbReference type="ARBA" id="ARBA00022670"/>
    </source>
</evidence>
<keyword evidence="2" id="KW-0645">Protease</keyword>
<dbReference type="GO" id="GO:0004252">
    <property type="term" value="F:serine-type endopeptidase activity"/>
    <property type="evidence" value="ECO:0007669"/>
    <property type="project" value="InterPro"/>
</dbReference>
<dbReference type="PROSITE" id="PS50106">
    <property type="entry name" value="PDZ"/>
    <property type="match status" value="1"/>
</dbReference>
<proteinExistence type="inferred from homology"/>
<dbReference type="PRINTS" id="PR00834">
    <property type="entry name" value="PROTEASES2C"/>
</dbReference>
<keyword evidence="3" id="KW-0378">Hydrolase</keyword>
<evidence type="ECO:0000259" key="6">
    <source>
        <dbReference type="PROSITE" id="PS50106"/>
    </source>
</evidence>
<dbReference type="Gene3D" id="2.30.42.10">
    <property type="match status" value="1"/>
</dbReference>
<evidence type="ECO:0000256" key="4">
    <source>
        <dbReference type="SAM" id="MobiDB-lite"/>
    </source>
</evidence>
<dbReference type="InterPro" id="IPR001478">
    <property type="entry name" value="PDZ"/>
</dbReference>
<keyword evidence="5" id="KW-0812">Transmembrane</keyword>
<feature type="transmembrane region" description="Helical" evidence="5">
    <location>
        <begin position="95"/>
        <end position="117"/>
    </location>
</feature>
<evidence type="ECO:0000256" key="1">
    <source>
        <dbReference type="ARBA" id="ARBA00010541"/>
    </source>
</evidence>
<feature type="region of interest" description="Disordered" evidence="4">
    <location>
        <begin position="133"/>
        <end position="156"/>
    </location>
</feature>